<dbReference type="Gene3D" id="2.60.120.10">
    <property type="entry name" value="Jelly Rolls"/>
    <property type="match status" value="1"/>
</dbReference>
<dbReference type="Proteomes" id="UP001548189">
    <property type="component" value="Unassembled WGS sequence"/>
</dbReference>
<accession>A0ABV2BRR2</accession>
<dbReference type="InterPro" id="IPR011051">
    <property type="entry name" value="RmlC_Cupin_sf"/>
</dbReference>
<keyword evidence="2" id="KW-1185">Reference proteome</keyword>
<dbReference type="EMBL" id="JBEVCJ010000004">
    <property type="protein sequence ID" value="MET1254622.1"/>
    <property type="molecule type" value="Genomic_DNA"/>
</dbReference>
<name>A0ABV2BRR2_9GAMM</name>
<dbReference type="SUPFAM" id="SSF51182">
    <property type="entry name" value="RmlC-like cupins"/>
    <property type="match status" value="1"/>
</dbReference>
<protein>
    <submittedName>
        <fullName evidence="1">dTDP-4-dehydrorhamnose 3,5-epimerase family protein</fullName>
    </submittedName>
</protein>
<dbReference type="Pfam" id="PF00908">
    <property type="entry name" value="dTDP_sugar_isom"/>
    <property type="match status" value="1"/>
</dbReference>
<comment type="caution">
    <text evidence="1">The sequence shown here is derived from an EMBL/GenBank/DDBJ whole genome shotgun (WGS) entry which is preliminary data.</text>
</comment>
<organism evidence="1 2">
    <name type="scientific">Aliikangiella maris</name>
    <dbReference type="NCBI Taxonomy" id="3162458"/>
    <lineage>
        <taxon>Bacteria</taxon>
        <taxon>Pseudomonadati</taxon>
        <taxon>Pseudomonadota</taxon>
        <taxon>Gammaproteobacteria</taxon>
        <taxon>Oceanospirillales</taxon>
        <taxon>Pleioneaceae</taxon>
        <taxon>Aliikangiella</taxon>
    </lineage>
</organism>
<reference evidence="1 2" key="1">
    <citation type="submission" date="2024-06" db="EMBL/GenBank/DDBJ databases">
        <authorList>
            <person name="Li F."/>
        </authorList>
    </citation>
    <scope>NUCLEOTIDE SEQUENCE [LARGE SCALE GENOMIC DNA]</scope>
    <source>
        <strain evidence="1 2">GXAS 311</strain>
    </source>
</reference>
<dbReference type="InterPro" id="IPR000888">
    <property type="entry name" value="RmlC-like"/>
</dbReference>
<gene>
    <name evidence="1" type="ORF">ABVT43_05740</name>
</gene>
<sequence>MNSEIAEIEYKCSNYYVSEFERTIIWNDPELAIDWSILPDVSVQLSNKDRSGFFITHPIMVG</sequence>
<proteinExistence type="predicted"/>
<evidence type="ECO:0000313" key="2">
    <source>
        <dbReference type="Proteomes" id="UP001548189"/>
    </source>
</evidence>
<evidence type="ECO:0000313" key="1">
    <source>
        <dbReference type="EMBL" id="MET1254622.1"/>
    </source>
</evidence>
<dbReference type="InterPro" id="IPR014710">
    <property type="entry name" value="RmlC-like_jellyroll"/>
</dbReference>